<dbReference type="Pfam" id="PF00106">
    <property type="entry name" value="adh_short"/>
    <property type="match status" value="1"/>
</dbReference>
<evidence type="ECO:0000313" key="4">
    <source>
        <dbReference type="Proteomes" id="UP000321685"/>
    </source>
</evidence>
<protein>
    <submittedName>
        <fullName evidence="3">Protochlorophyllide reductase</fullName>
    </submittedName>
</protein>
<keyword evidence="2" id="KW-0560">Oxidoreductase</keyword>
<dbReference type="PRINTS" id="PR00081">
    <property type="entry name" value="GDHRDH"/>
</dbReference>
<name>A0A511DGL6_9PSEU</name>
<dbReference type="InterPro" id="IPR002347">
    <property type="entry name" value="SDR_fam"/>
</dbReference>
<evidence type="ECO:0000313" key="3">
    <source>
        <dbReference type="EMBL" id="GEL23921.1"/>
    </source>
</evidence>
<dbReference type="AlphaFoldDB" id="A0A511DGL6"/>
<evidence type="ECO:0000256" key="1">
    <source>
        <dbReference type="ARBA" id="ARBA00006484"/>
    </source>
</evidence>
<dbReference type="PANTHER" id="PTHR24320:SF148">
    <property type="entry name" value="NAD(P)-BINDING ROSSMANN-FOLD SUPERFAMILY PROTEIN"/>
    <property type="match status" value="1"/>
</dbReference>
<organism evidence="3 4">
    <name type="scientific">Pseudonocardia sulfidoxydans NBRC 16205</name>
    <dbReference type="NCBI Taxonomy" id="1223511"/>
    <lineage>
        <taxon>Bacteria</taxon>
        <taxon>Bacillati</taxon>
        <taxon>Actinomycetota</taxon>
        <taxon>Actinomycetes</taxon>
        <taxon>Pseudonocardiales</taxon>
        <taxon>Pseudonocardiaceae</taxon>
        <taxon>Pseudonocardia</taxon>
    </lineage>
</organism>
<dbReference type="NCBIfam" id="NF004846">
    <property type="entry name" value="PRK06197.1"/>
    <property type="match status" value="1"/>
</dbReference>
<sequence length="304" mass="31369">MIALPDLSGRTVLVAGATSGLGLASAEAFAGAGARVLMTARDRGRGRAALEKVSGRAELVELDLADLDSVRAAAADVRERTGDRLHVLVNNAGVMATPRGSTVDGFELQIGTNHLGPAALTWLLMPALRGAGAVGAPARVVTVSCIAHNRGGLDPGDLSFERRRYSPAAGYGASKLANLLFTAELDRRLRAAGDPVISVAAHPGSTQSELLGNSLRQRSALLGRLARPINAVVTQPVRTGVLPQLAAATSRQVSGGDYIGPRGPFEIAGRPGPARRSGAAHDVDLARRLWDATAAATGVEPDPR</sequence>
<comment type="caution">
    <text evidence="3">The sequence shown here is derived from an EMBL/GenBank/DDBJ whole genome shotgun (WGS) entry which is preliminary data.</text>
</comment>
<dbReference type="EMBL" id="BJVJ01000026">
    <property type="protein sequence ID" value="GEL23921.1"/>
    <property type="molecule type" value="Genomic_DNA"/>
</dbReference>
<dbReference type="SUPFAM" id="SSF51735">
    <property type="entry name" value="NAD(P)-binding Rossmann-fold domains"/>
    <property type="match status" value="1"/>
</dbReference>
<evidence type="ECO:0000256" key="2">
    <source>
        <dbReference type="ARBA" id="ARBA00023002"/>
    </source>
</evidence>
<dbReference type="GO" id="GO:0016491">
    <property type="term" value="F:oxidoreductase activity"/>
    <property type="evidence" value="ECO:0007669"/>
    <property type="project" value="UniProtKB-KW"/>
</dbReference>
<dbReference type="InterPro" id="IPR036291">
    <property type="entry name" value="NAD(P)-bd_dom_sf"/>
</dbReference>
<dbReference type="RefSeq" id="WP_147107934.1">
    <property type="nucleotide sequence ID" value="NZ_BJVJ01000026.1"/>
</dbReference>
<comment type="similarity">
    <text evidence="1">Belongs to the short-chain dehydrogenases/reductases (SDR) family.</text>
</comment>
<dbReference type="Gene3D" id="3.40.50.720">
    <property type="entry name" value="NAD(P)-binding Rossmann-like Domain"/>
    <property type="match status" value="1"/>
</dbReference>
<dbReference type="Proteomes" id="UP000321685">
    <property type="component" value="Unassembled WGS sequence"/>
</dbReference>
<proteinExistence type="inferred from homology"/>
<gene>
    <name evidence="3" type="primary">por</name>
    <name evidence="3" type="ORF">PSU4_28750</name>
</gene>
<accession>A0A511DGL6</accession>
<keyword evidence="4" id="KW-1185">Reference proteome</keyword>
<reference evidence="3 4" key="1">
    <citation type="submission" date="2019-07" db="EMBL/GenBank/DDBJ databases">
        <title>Whole genome shotgun sequence of Pseudonocardia sulfidoxydans NBRC 16205.</title>
        <authorList>
            <person name="Hosoyama A."/>
            <person name="Uohara A."/>
            <person name="Ohji S."/>
            <person name="Ichikawa N."/>
        </authorList>
    </citation>
    <scope>NUCLEOTIDE SEQUENCE [LARGE SCALE GENOMIC DNA]</scope>
    <source>
        <strain evidence="3 4">NBRC 16205</strain>
    </source>
</reference>
<dbReference type="OrthoDB" id="4577644at2"/>
<dbReference type="PANTHER" id="PTHR24320">
    <property type="entry name" value="RETINOL DEHYDROGENASE"/>
    <property type="match status" value="1"/>
</dbReference>